<evidence type="ECO:0000313" key="2">
    <source>
        <dbReference type="Proteomes" id="UP000176244"/>
    </source>
</evidence>
<organism evidence="1 2">
    <name type="scientific">Acetobacterium wieringae</name>
    <dbReference type="NCBI Taxonomy" id="52694"/>
    <lineage>
        <taxon>Bacteria</taxon>
        <taxon>Bacillati</taxon>
        <taxon>Bacillota</taxon>
        <taxon>Clostridia</taxon>
        <taxon>Eubacteriales</taxon>
        <taxon>Eubacteriaceae</taxon>
        <taxon>Acetobacterium</taxon>
    </lineage>
</organism>
<accession>A0A1F2PK46</accession>
<dbReference type="STRING" id="52694.ACWI_16970"/>
<dbReference type="AlphaFoldDB" id="A0A1F2PK46"/>
<gene>
    <name evidence="1" type="ORF">ACWI_16970</name>
</gene>
<name>A0A1F2PK46_9FIRM</name>
<sequence length="61" mass="6780">MAGLFVDEKSLIICASFCRLDENCVKIPLISEVNSKTKAMVVLALENGKLSINFKKHEVIK</sequence>
<reference evidence="1 2" key="1">
    <citation type="submission" date="2015-09" db="EMBL/GenBank/DDBJ databases">
        <title>Genome sequence of Acetobacterium wieringae DSM 1911.</title>
        <authorList>
            <person name="Poehlein A."/>
            <person name="Bengelsdorf F.R."/>
            <person name="Schiel-Bengelsdorf B."/>
            <person name="Duerre P."/>
            <person name="Daniel R."/>
        </authorList>
    </citation>
    <scope>NUCLEOTIDE SEQUENCE [LARGE SCALE GENOMIC DNA]</scope>
    <source>
        <strain evidence="1 2">DSM 1911</strain>
    </source>
</reference>
<dbReference type="RefSeq" id="WP_070370990.1">
    <property type="nucleotide sequence ID" value="NZ_LKEU01000027.1"/>
</dbReference>
<proteinExistence type="predicted"/>
<dbReference type="EMBL" id="LKEU01000027">
    <property type="protein sequence ID" value="OFV71111.1"/>
    <property type="molecule type" value="Genomic_DNA"/>
</dbReference>
<evidence type="ECO:0000313" key="1">
    <source>
        <dbReference type="EMBL" id="OFV71111.1"/>
    </source>
</evidence>
<comment type="caution">
    <text evidence="1">The sequence shown here is derived from an EMBL/GenBank/DDBJ whole genome shotgun (WGS) entry which is preliminary data.</text>
</comment>
<dbReference type="Proteomes" id="UP000176244">
    <property type="component" value="Unassembled WGS sequence"/>
</dbReference>
<protein>
    <submittedName>
        <fullName evidence="1">Uncharacterized protein</fullName>
    </submittedName>
</protein>